<dbReference type="RefSeq" id="WP_010602334.1">
    <property type="nucleotide sequence ID" value="NZ_JAPJUH010000003.1"/>
</dbReference>
<evidence type="ECO:0000313" key="1">
    <source>
        <dbReference type="EMBL" id="MCX3265582.1"/>
    </source>
</evidence>
<reference evidence="1" key="1">
    <citation type="submission" date="2022-11" db="EMBL/GenBank/DDBJ databases">
        <authorList>
            <person name="Graham C."/>
            <person name="Newman J.D."/>
        </authorList>
    </citation>
    <scope>NUCLEOTIDE SEQUENCE</scope>
    <source>
        <strain evidence="1">DSM 19486</strain>
    </source>
</reference>
<sequence length="197" mass="22963">MKGIKETEDYVGVKPFYDMISTNTEKNYIDFFYSDDRKNRSKNLIGFDSDQLIYVGNTKGADYIFICLKGENRELLNNPLVYVSSEGDPWEFFAQNFDEFLSLLYFGISIIPDTLININAYQYGIGLEGLKEKIMNEDYFLRLNSLLTSTFPGFIEFRKRLVTDFKINQHANPIDLIFHAKSRNPSFTQWISNMSNQ</sequence>
<evidence type="ECO:0008006" key="3">
    <source>
        <dbReference type="Google" id="ProtNLM"/>
    </source>
</evidence>
<accession>A0A9X3DE15</accession>
<dbReference type="EMBL" id="JAPJUH010000003">
    <property type="protein sequence ID" value="MCX3265582.1"/>
    <property type="molecule type" value="Genomic_DNA"/>
</dbReference>
<keyword evidence="2" id="KW-1185">Reference proteome</keyword>
<dbReference type="Proteomes" id="UP001142592">
    <property type="component" value="Unassembled WGS sequence"/>
</dbReference>
<dbReference type="AlphaFoldDB" id="A0A9X3DE15"/>
<protein>
    <recommendedName>
        <fullName evidence="3">SMI1/KNR4 family protein</fullName>
    </recommendedName>
</protein>
<dbReference type="InterPro" id="IPR037883">
    <property type="entry name" value="Knr4/Smi1-like_sf"/>
</dbReference>
<comment type="caution">
    <text evidence="1">The sequence shown here is derived from an EMBL/GenBank/DDBJ whole genome shotgun (WGS) entry which is preliminary data.</text>
</comment>
<dbReference type="SUPFAM" id="SSF160631">
    <property type="entry name" value="SMI1/KNR4-like"/>
    <property type="match status" value="1"/>
</dbReference>
<gene>
    <name evidence="1" type="ORF">OQZ29_12545</name>
</gene>
<organism evidence="1 2">
    <name type="scientific">Pedobacter agri</name>
    <dbReference type="NCBI Taxonomy" id="454586"/>
    <lineage>
        <taxon>Bacteria</taxon>
        <taxon>Pseudomonadati</taxon>
        <taxon>Bacteroidota</taxon>
        <taxon>Sphingobacteriia</taxon>
        <taxon>Sphingobacteriales</taxon>
        <taxon>Sphingobacteriaceae</taxon>
        <taxon>Pedobacter</taxon>
    </lineage>
</organism>
<proteinExistence type="predicted"/>
<name>A0A9X3DE15_9SPHI</name>
<evidence type="ECO:0000313" key="2">
    <source>
        <dbReference type="Proteomes" id="UP001142592"/>
    </source>
</evidence>